<dbReference type="SUPFAM" id="SSF53850">
    <property type="entry name" value="Periplasmic binding protein-like II"/>
    <property type="match status" value="1"/>
</dbReference>
<dbReference type="PRINTS" id="PR00039">
    <property type="entry name" value="HTHLYSR"/>
</dbReference>
<reference evidence="6 7" key="1">
    <citation type="submission" date="2017-06" db="EMBL/GenBank/DDBJ databases">
        <title>Yangia sp. YSBP01 complete genome sequence.</title>
        <authorList>
            <person name="Woo J.-H."/>
            <person name="Kim H.-S."/>
        </authorList>
    </citation>
    <scope>NUCLEOTIDE SEQUENCE [LARGE SCALE GENOMIC DNA]</scope>
    <source>
        <strain evidence="6 7">YSBP01</strain>
        <plasmid evidence="6 7">unnamed2</plasmid>
    </source>
</reference>
<dbReference type="PROSITE" id="PS50931">
    <property type="entry name" value="HTH_LYSR"/>
    <property type="match status" value="1"/>
</dbReference>
<dbReference type="EMBL" id="CP022192">
    <property type="protein sequence ID" value="AWI86428.1"/>
    <property type="molecule type" value="Genomic_DNA"/>
</dbReference>
<protein>
    <submittedName>
        <fullName evidence="6">LysR family transcriptional regulator</fullName>
    </submittedName>
</protein>
<geneLocation type="plasmid" evidence="6 7">
    <name>unnamed2</name>
</geneLocation>
<keyword evidence="4" id="KW-0804">Transcription</keyword>
<evidence type="ECO:0000313" key="7">
    <source>
        <dbReference type="Proteomes" id="UP000244915"/>
    </source>
</evidence>
<dbReference type="SUPFAM" id="SSF46785">
    <property type="entry name" value="Winged helix' DNA-binding domain"/>
    <property type="match status" value="1"/>
</dbReference>
<dbReference type="PANTHER" id="PTHR30346">
    <property type="entry name" value="TRANSCRIPTIONAL DUAL REGULATOR HCAR-RELATED"/>
    <property type="match status" value="1"/>
</dbReference>
<proteinExistence type="inferred from homology"/>
<keyword evidence="2" id="KW-0805">Transcription regulation</keyword>
<feature type="domain" description="HTH lysR-type" evidence="5">
    <location>
        <begin position="13"/>
        <end position="71"/>
    </location>
</feature>
<keyword evidence="3" id="KW-0238">DNA-binding</keyword>
<dbReference type="GO" id="GO:0003677">
    <property type="term" value="F:DNA binding"/>
    <property type="evidence" value="ECO:0007669"/>
    <property type="project" value="UniProtKB-KW"/>
</dbReference>
<evidence type="ECO:0000256" key="3">
    <source>
        <dbReference type="ARBA" id="ARBA00023125"/>
    </source>
</evidence>
<dbReference type="Pfam" id="PF03466">
    <property type="entry name" value="LysR_substrate"/>
    <property type="match status" value="1"/>
</dbReference>
<accession>A0A2U8HKW8</accession>
<keyword evidence="6" id="KW-0614">Plasmid</keyword>
<dbReference type="InterPro" id="IPR000847">
    <property type="entry name" value="LysR_HTH_N"/>
</dbReference>
<dbReference type="Gene3D" id="1.10.10.10">
    <property type="entry name" value="Winged helix-like DNA-binding domain superfamily/Winged helix DNA-binding domain"/>
    <property type="match status" value="1"/>
</dbReference>
<gene>
    <name evidence="6" type="ORF">CEW88_21940</name>
</gene>
<dbReference type="InterPro" id="IPR036390">
    <property type="entry name" value="WH_DNA-bd_sf"/>
</dbReference>
<evidence type="ECO:0000256" key="2">
    <source>
        <dbReference type="ARBA" id="ARBA00023015"/>
    </source>
</evidence>
<dbReference type="InterPro" id="IPR005119">
    <property type="entry name" value="LysR_subst-bd"/>
</dbReference>
<sequence length="302" mass="33432">MSYHELHNFMLYNTLRQYEYLIAVAELRSLTEAARRLNVSQPSLSVAITRIEERLGTRLFLRRKGAPVEITPQGHRLLGRIRELLQLAEGIERSSDSPAPFVLGCFEDLAPLQLAKALDHLRGRFAEVSFEGTEGRFSDLAAALDEGRVDLAISYDVGFGARFERRVLKTILPVAFLAPDHPLARNETLTLQELAAHPLIFFSEELSEGFMTTLFEAMRLSPTVGHRVRSLEMMRSLAAHGAGIGISYSAPPSSLCYDGRPVATVPISTSDAATEIALIWPRLRDTDPAFLEIVAALETCLA</sequence>
<dbReference type="InterPro" id="IPR036388">
    <property type="entry name" value="WH-like_DNA-bd_sf"/>
</dbReference>
<dbReference type="Pfam" id="PF00126">
    <property type="entry name" value="HTH_1"/>
    <property type="match status" value="1"/>
</dbReference>
<dbReference type="PANTHER" id="PTHR30346:SF0">
    <property type="entry name" value="HCA OPERON TRANSCRIPTIONAL ACTIVATOR HCAR"/>
    <property type="match status" value="1"/>
</dbReference>
<dbReference type="GO" id="GO:0032993">
    <property type="term" value="C:protein-DNA complex"/>
    <property type="evidence" value="ECO:0007669"/>
    <property type="project" value="TreeGrafter"/>
</dbReference>
<evidence type="ECO:0000259" key="5">
    <source>
        <dbReference type="PROSITE" id="PS50931"/>
    </source>
</evidence>
<dbReference type="Proteomes" id="UP000244915">
    <property type="component" value="Plasmid unnamed2"/>
</dbReference>
<evidence type="ECO:0000256" key="1">
    <source>
        <dbReference type="ARBA" id="ARBA00009437"/>
    </source>
</evidence>
<evidence type="ECO:0000256" key="4">
    <source>
        <dbReference type="ARBA" id="ARBA00023163"/>
    </source>
</evidence>
<evidence type="ECO:0000313" key="6">
    <source>
        <dbReference type="EMBL" id="AWI86428.1"/>
    </source>
</evidence>
<comment type="similarity">
    <text evidence="1">Belongs to the LysR transcriptional regulatory family.</text>
</comment>
<organism evidence="6 7">
    <name type="scientific">Alloyangia pacifica</name>
    <dbReference type="NCBI Taxonomy" id="311180"/>
    <lineage>
        <taxon>Bacteria</taxon>
        <taxon>Pseudomonadati</taxon>
        <taxon>Pseudomonadota</taxon>
        <taxon>Alphaproteobacteria</taxon>
        <taxon>Rhodobacterales</taxon>
        <taxon>Roseobacteraceae</taxon>
        <taxon>Alloyangia</taxon>
    </lineage>
</organism>
<name>A0A2U8HKW8_9RHOB</name>
<dbReference type="KEGG" id="ypac:CEW88_21940"/>
<dbReference type="Gene3D" id="3.40.190.10">
    <property type="entry name" value="Periplasmic binding protein-like II"/>
    <property type="match status" value="2"/>
</dbReference>
<dbReference type="FunFam" id="1.10.10.10:FF:000001">
    <property type="entry name" value="LysR family transcriptional regulator"/>
    <property type="match status" value="1"/>
</dbReference>
<dbReference type="AlphaFoldDB" id="A0A2U8HKW8"/>
<dbReference type="GO" id="GO:0003700">
    <property type="term" value="F:DNA-binding transcription factor activity"/>
    <property type="evidence" value="ECO:0007669"/>
    <property type="project" value="InterPro"/>
</dbReference>